<dbReference type="Gene3D" id="1.20.58.2180">
    <property type="match status" value="1"/>
</dbReference>
<evidence type="ECO:0000313" key="4">
    <source>
        <dbReference type="Proteomes" id="UP000318825"/>
    </source>
</evidence>
<evidence type="ECO:0000313" key="3">
    <source>
        <dbReference type="EMBL" id="GEC17100.1"/>
    </source>
</evidence>
<dbReference type="Gene3D" id="3.40.50.1980">
    <property type="entry name" value="Nitrogenase molybdenum iron protein domain"/>
    <property type="match status" value="2"/>
</dbReference>
<dbReference type="PANTHER" id="PTHR30535">
    <property type="entry name" value="VITAMIN B12-BINDING PROTEIN"/>
    <property type="match status" value="1"/>
</dbReference>
<dbReference type="Proteomes" id="UP000318825">
    <property type="component" value="Unassembled WGS sequence"/>
</dbReference>
<name>A0A4Y3WG67_NITWI</name>
<dbReference type="SUPFAM" id="SSF53807">
    <property type="entry name" value="Helical backbone' metal receptor"/>
    <property type="match status" value="1"/>
</dbReference>
<evidence type="ECO:0000259" key="2">
    <source>
        <dbReference type="PROSITE" id="PS50983"/>
    </source>
</evidence>
<keyword evidence="1" id="KW-0732">Signal</keyword>
<feature type="chain" id="PRO_5021244650" evidence="1">
    <location>
        <begin position="29"/>
        <end position="357"/>
    </location>
</feature>
<dbReference type="Pfam" id="PF01497">
    <property type="entry name" value="Peripla_BP_2"/>
    <property type="match status" value="1"/>
</dbReference>
<dbReference type="PANTHER" id="PTHR30535:SF34">
    <property type="entry name" value="MOLYBDATE-BINDING PROTEIN MOLA"/>
    <property type="match status" value="1"/>
</dbReference>
<dbReference type="OrthoDB" id="9775594at2"/>
<evidence type="ECO:0000256" key="1">
    <source>
        <dbReference type="SAM" id="SignalP"/>
    </source>
</evidence>
<feature type="signal peptide" evidence="1">
    <location>
        <begin position="1"/>
        <end position="28"/>
    </location>
</feature>
<dbReference type="EMBL" id="BJNF01000088">
    <property type="protein sequence ID" value="GEC17100.1"/>
    <property type="molecule type" value="Genomic_DNA"/>
</dbReference>
<dbReference type="InterPro" id="IPR002491">
    <property type="entry name" value="ABC_transptr_periplasmic_BD"/>
</dbReference>
<protein>
    <submittedName>
        <fullName evidence="3">ABC transporter substrate-binding protein</fullName>
    </submittedName>
</protein>
<comment type="caution">
    <text evidence="3">The sequence shown here is derived from an EMBL/GenBank/DDBJ whole genome shotgun (WGS) entry which is preliminary data.</text>
</comment>
<dbReference type="PROSITE" id="PS51257">
    <property type="entry name" value="PROKAR_LIPOPROTEIN"/>
    <property type="match status" value="1"/>
</dbReference>
<dbReference type="PROSITE" id="PS50983">
    <property type="entry name" value="FE_B12_PBP"/>
    <property type="match status" value="1"/>
</dbReference>
<proteinExistence type="predicted"/>
<dbReference type="RefSeq" id="WP_141384853.1">
    <property type="nucleotide sequence ID" value="NZ_BJNF01000088.1"/>
</dbReference>
<dbReference type="AlphaFoldDB" id="A0A4Y3WG67"/>
<feature type="domain" description="Fe/B12 periplasmic-binding" evidence="2">
    <location>
        <begin position="62"/>
        <end position="321"/>
    </location>
</feature>
<gene>
    <name evidence="3" type="ORF">NWI01_29920</name>
</gene>
<reference evidence="3 4" key="1">
    <citation type="submission" date="2019-06" db="EMBL/GenBank/DDBJ databases">
        <title>Whole genome shotgun sequence of Nitrobacter winogradskyi NBRC 14297.</title>
        <authorList>
            <person name="Hosoyama A."/>
            <person name="Uohara A."/>
            <person name="Ohji S."/>
            <person name="Ichikawa N."/>
        </authorList>
    </citation>
    <scope>NUCLEOTIDE SEQUENCE [LARGE SCALE GENOMIC DNA]</scope>
    <source>
        <strain evidence="3 4">NBRC 14297</strain>
    </source>
</reference>
<organism evidence="3 4">
    <name type="scientific">Nitrobacter winogradskyi</name>
    <name type="common">Nitrobacter agilis</name>
    <dbReference type="NCBI Taxonomy" id="913"/>
    <lineage>
        <taxon>Bacteria</taxon>
        <taxon>Pseudomonadati</taxon>
        <taxon>Pseudomonadota</taxon>
        <taxon>Alphaproteobacteria</taxon>
        <taxon>Hyphomicrobiales</taxon>
        <taxon>Nitrobacteraceae</taxon>
        <taxon>Nitrobacter</taxon>
    </lineage>
</organism>
<sequence>MTKGRENHLRKLAMALCMWGACWGAATAAESTTCDVHDSHTKSVVDMAGRTVILPRDVNRIATVGSVPVLNGYLFALGAGKKIVNSLPPRFTQSDRWRLQTAIAPYLADRPVLQGQANSEVSLETLVRLSPDVVLTMNLLGIRALETAKIPVVYLEWRDASDIRKNMEILGCVVDRAPRSEDYLRYFDATMDRVRRTLEGVAKDSRPKALYFNPNTMTTPLLIANWWIEEAGGVSVTAAMAKGGNARYSHEQVLAWNPDILIVNTPEQVAVVYQDERFSKLNAVRNGKVYATPIGAHSWGQRTIEQPLTVLWTAKLFHPKLFEQFDMENEVRTFYRRFFEYEPSDEDIRSILKGGTR</sequence>
<accession>A0A4Y3WG67</accession>
<dbReference type="InterPro" id="IPR050902">
    <property type="entry name" value="ABC_Transporter_SBP"/>
</dbReference>